<keyword evidence="1" id="KW-0472">Membrane</keyword>
<proteinExistence type="predicted"/>
<evidence type="ECO:0000313" key="2">
    <source>
        <dbReference type="EMBL" id="KJH50694.1"/>
    </source>
</evidence>
<accession>A0A0D8Y3Y0</accession>
<feature type="transmembrane region" description="Helical" evidence="1">
    <location>
        <begin position="146"/>
        <end position="168"/>
    </location>
</feature>
<name>A0A0D8Y3Y0_DICVI</name>
<gene>
    <name evidence="2" type="ORF">DICVIV_03134</name>
</gene>
<feature type="transmembrane region" description="Helical" evidence="1">
    <location>
        <begin position="283"/>
        <end position="302"/>
    </location>
</feature>
<dbReference type="STRING" id="29172.A0A0D8Y3Y0"/>
<dbReference type="OrthoDB" id="5857697at2759"/>
<feature type="transmembrane region" description="Helical" evidence="1">
    <location>
        <begin position="339"/>
        <end position="358"/>
    </location>
</feature>
<feature type="transmembrane region" description="Helical" evidence="1">
    <location>
        <begin position="91"/>
        <end position="113"/>
    </location>
</feature>
<keyword evidence="1" id="KW-1133">Transmembrane helix</keyword>
<evidence type="ECO:0000313" key="3">
    <source>
        <dbReference type="Proteomes" id="UP000053766"/>
    </source>
</evidence>
<sequence>MQPQAVFQGVLLFYLLYDKVMDSVVEVVQAYRHELEETMQSLRQRGEALGQSAPKLIEDTKSQIEPKTQQLFAAVQDTSAVSPAPKPVVEIFAWATVMILFANIGILIGSYILGPILSAILGKTGAAILAFIVVPSYAHISITEVCYIHVLIDIIMNSPFVMTLSITIDHDIIMMRVRLLIWSYMVKCYCAVRATPDGYTSICQCVVNRRHGLTTHFKKSGGDDAAVRFEVLSLAIAQGILMGFVIDSLYLSAIPFAILTPAIITASFPVVTQAAGGNRVTILAGTIGASVIINLAIGLIIGSLSFTYFLLTLTYGSIAAVIMQLIFRNLQEGAKGHVYQNALSCGFVIAKGMFFLLFGSSEPETY</sequence>
<organism evidence="2 3">
    <name type="scientific">Dictyocaulus viviparus</name>
    <name type="common">Bovine lungworm</name>
    <dbReference type="NCBI Taxonomy" id="29172"/>
    <lineage>
        <taxon>Eukaryota</taxon>
        <taxon>Metazoa</taxon>
        <taxon>Ecdysozoa</taxon>
        <taxon>Nematoda</taxon>
        <taxon>Chromadorea</taxon>
        <taxon>Rhabditida</taxon>
        <taxon>Rhabditina</taxon>
        <taxon>Rhabditomorpha</taxon>
        <taxon>Strongyloidea</taxon>
        <taxon>Metastrongylidae</taxon>
        <taxon>Dictyocaulus</taxon>
    </lineage>
</organism>
<feature type="transmembrane region" description="Helical" evidence="1">
    <location>
        <begin position="120"/>
        <end position="140"/>
    </location>
</feature>
<evidence type="ECO:0000256" key="1">
    <source>
        <dbReference type="SAM" id="Phobius"/>
    </source>
</evidence>
<keyword evidence="1" id="KW-0812">Transmembrane</keyword>
<reference evidence="3" key="2">
    <citation type="journal article" date="2016" name="Sci. Rep.">
        <title>Dictyocaulus viviparus genome, variome and transcriptome elucidate lungworm biology and support future intervention.</title>
        <authorList>
            <person name="McNulty S.N."/>
            <person name="Strube C."/>
            <person name="Rosa B.A."/>
            <person name="Martin J.C."/>
            <person name="Tyagi R."/>
            <person name="Choi Y.J."/>
            <person name="Wang Q."/>
            <person name="Hallsworth Pepin K."/>
            <person name="Zhang X."/>
            <person name="Ozersky P."/>
            <person name="Wilson R.K."/>
            <person name="Sternberg P.W."/>
            <person name="Gasser R.B."/>
            <person name="Mitreva M."/>
        </authorList>
    </citation>
    <scope>NUCLEOTIDE SEQUENCE [LARGE SCALE GENOMIC DNA]</scope>
    <source>
        <strain evidence="3">HannoverDv2000</strain>
    </source>
</reference>
<feature type="transmembrane region" description="Helical" evidence="1">
    <location>
        <begin position="252"/>
        <end position="271"/>
    </location>
</feature>
<feature type="transmembrane region" description="Helical" evidence="1">
    <location>
        <begin position="308"/>
        <end position="327"/>
    </location>
</feature>
<dbReference type="Pfam" id="PF05884">
    <property type="entry name" value="ZYG-11_interact"/>
    <property type="match status" value="2"/>
</dbReference>
<dbReference type="Proteomes" id="UP000053766">
    <property type="component" value="Unassembled WGS sequence"/>
</dbReference>
<dbReference type="PANTHER" id="PTHR31176">
    <property type="entry name" value="MFS DOMAIN-CONTAINING PROTEIN-RELATED"/>
    <property type="match status" value="1"/>
</dbReference>
<dbReference type="AlphaFoldDB" id="A0A0D8Y3Y0"/>
<dbReference type="PANTHER" id="PTHR31176:SF1">
    <property type="entry name" value="MFS DOMAIN-CONTAINING PROTEIN-RELATED"/>
    <property type="match status" value="1"/>
</dbReference>
<dbReference type="EMBL" id="KN716199">
    <property type="protein sequence ID" value="KJH50694.1"/>
    <property type="molecule type" value="Genomic_DNA"/>
</dbReference>
<protein>
    <submittedName>
        <fullName evidence="2">Uncharacterized protein</fullName>
    </submittedName>
</protein>
<dbReference type="InterPro" id="IPR008574">
    <property type="entry name" value="Nematodes_ZYG-11_interact"/>
</dbReference>
<reference evidence="2 3" key="1">
    <citation type="submission" date="2013-11" db="EMBL/GenBank/DDBJ databases">
        <title>Draft genome of the bovine lungworm Dictyocaulus viviparus.</title>
        <authorList>
            <person name="Mitreva M."/>
        </authorList>
    </citation>
    <scope>NUCLEOTIDE SEQUENCE [LARGE SCALE GENOMIC DNA]</scope>
    <source>
        <strain evidence="2 3">HannoverDv2000</strain>
    </source>
</reference>
<keyword evidence="3" id="KW-1185">Reference proteome</keyword>